<dbReference type="EMBL" id="BLLB01000002">
    <property type="protein sequence ID" value="GFH00976.1"/>
    <property type="molecule type" value="Genomic_DNA"/>
</dbReference>
<comment type="caution">
    <text evidence="1">The sequence shown here is derived from an EMBL/GenBank/DDBJ whole genome shotgun (WGS) entry which is preliminary data.</text>
</comment>
<gene>
    <name evidence="1" type="ORF">MHIP_14590</name>
</gene>
<accession>A0A7I9ZJF2</accession>
<dbReference type="RefSeq" id="WP_163887841.1">
    <property type="nucleotide sequence ID" value="NZ_BLLB01000002.1"/>
</dbReference>
<proteinExistence type="predicted"/>
<evidence type="ECO:0000313" key="2">
    <source>
        <dbReference type="Proteomes" id="UP000465304"/>
    </source>
</evidence>
<protein>
    <submittedName>
        <fullName evidence="1">Uncharacterized protein</fullName>
    </submittedName>
</protein>
<organism evidence="1 2">
    <name type="scientific">Mycolicibacterium hippocampi</name>
    <dbReference type="NCBI Taxonomy" id="659824"/>
    <lineage>
        <taxon>Bacteria</taxon>
        <taxon>Bacillati</taxon>
        <taxon>Actinomycetota</taxon>
        <taxon>Actinomycetes</taxon>
        <taxon>Mycobacteriales</taxon>
        <taxon>Mycobacteriaceae</taxon>
        <taxon>Mycolicibacterium</taxon>
    </lineage>
</organism>
<dbReference type="Proteomes" id="UP000465304">
    <property type="component" value="Unassembled WGS sequence"/>
</dbReference>
<name>A0A7I9ZJF2_9MYCO</name>
<keyword evidence="2" id="KW-1185">Reference proteome</keyword>
<sequence length="246" mass="27605">MKAWLDGVAADLELLAELFAEGDIRVVRDGADYYLTAPDIDNPPPDTRFHSAATARLHDLNGLARLEDIAFRPVGLSGKYTDGERVHHVVSPAPARLTLRMGRPKATITRADGTVVPDPPSPWPSRAELVASRRAVARVIRITARNEDLDWYDLYKIHEIIRDDIKSEDIGVEGWANKIEALGWATKAEDGAFTASADRYDISGEDARHAVDKHPERPKRTMNLHEGHAYIKRLAKRWMDYRIAAR</sequence>
<dbReference type="AlphaFoldDB" id="A0A7I9ZJF2"/>
<reference evidence="1 2" key="1">
    <citation type="journal article" date="2019" name="Emerg. Microbes Infect.">
        <title>Comprehensive subspecies identification of 175 nontuberculous mycobacteria species based on 7547 genomic profiles.</title>
        <authorList>
            <person name="Matsumoto Y."/>
            <person name="Kinjo T."/>
            <person name="Motooka D."/>
            <person name="Nabeya D."/>
            <person name="Jung N."/>
            <person name="Uechi K."/>
            <person name="Horii T."/>
            <person name="Iida T."/>
            <person name="Fujita J."/>
            <person name="Nakamura S."/>
        </authorList>
    </citation>
    <scope>NUCLEOTIDE SEQUENCE [LARGE SCALE GENOMIC DNA]</scope>
    <source>
        <strain evidence="1 2">JCM 30996</strain>
    </source>
</reference>
<evidence type="ECO:0000313" key="1">
    <source>
        <dbReference type="EMBL" id="GFH00976.1"/>
    </source>
</evidence>